<protein>
    <submittedName>
        <fullName evidence="2">Uncharacterized protein</fullName>
    </submittedName>
</protein>
<name>A0A0S3SX56_PHAAN</name>
<evidence type="ECO:0000313" key="3">
    <source>
        <dbReference type="Proteomes" id="UP000291084"/>
    </source>
</evidence>
<keyword evidence="1" id="KW-1133">Transmembrane helix</keyword>
<feature type="transmembrane region" description="Helical" evidence="1">
    <location>
        <begin position="58"/>
        <end position="81"/>
    </location>
</feature>
<keyword evidence="1" id="KW-0812">Transmembrane</keyword>
<evidence type="ECO:0000313" key="2">
    <source>
        <dbReference type="EMBL" id="BAT97528.1"/>
    </source>
</evidence>
<reference evidence="2 3" key="1">
    <citation type="journal article" date="2015" name="Sci. Rep.">
        <title>The power of single molecule real-time sequencing technology in the de novo assembly of a eukaryotic genome.</title>
        <authorList>
            <person name="Sakai H."/>
            <person name="Naito K."/>
            <person name="Ogiso-Tanaka E."/>
            <person name="Takahashi Y."/>
            <person name="Iseki K."/>
            <person name="Muto C."/>
            <person name="Satou K."/>
            <person name="Teruya K."/>
            <person name="Shiroma A."/>
            <person name="Shimoji M."/>
            <person name="Hirano T."/>
            <person name="Itoh T."/>
            <person name="Kaga A."/>
            <person name="Tomooka N."/>
        </authorList>
    </citation>
    <scope>NUCLEOTIDE SEQUENCE [LARGE SCALE GENOMIC DNA]</scope>
    <source>
        <strain evidence="3">cv. Shumari</strain>
    </source>
</reference>
<dbReference type="AlphaFoldDB" id="A0A0S3SX56"/>
<feature type="transmembrane region" description="Helical" evidence="1">
    <location>
        <begin position="21"/>
        <end position="46"/>
    </location>
</feature>
<organism evidence="2 3">
    <name type="scientific">Vigna angularis var. angularis</name>
    <dbReference type="NCBI Taxonomy" id="157739"/>
    <lineage>
        <taxon>Eukaryota</taxon>
        <taxon>Viridiplantae</taxon>
        <taxon>Streptophyta</taxon>
        <taxon>Embryophyta</taxon>
        <taxon>Tracheophyta</taxon>
        <taxon>Spermatophyta</taxon>
        <taxon>Magnoliopsida</taxon>
        <taxon>eudicotyledons</taxon>
        <taxon>Gunneridae</taxon>
        <taxon>Pentapetalae</taxon>
        <taxon>rosids</taxon>
        <taxon>fabids</taxon>
        <taxon>Fabales</taxon>
        <taxon>Fabaceae</taxon>
        <taxon>Papilionoideae</taxon>
        <taxon>50 kb inversion clade</taxon>
        <taxon>NPAAA clade</taxon>
        <taxon>indigoferoid/millettioid clade</taxon>
        <taxon>Phaseoleae</taxon>
        <taxon>Vigna</taxon>
    </lineage>
</organism>
<proteinExistence type="predicted"/>
<dbReference type="Proteomes" id="UP000291084">
    <property type="component" value="Chromosome 9"/>
</dbReference>
<dbReference type="EMBL" id="AP015042">
    <property type="protein sequence ID" value="BAT97528.1"/>
    <property type="molecule type" value="Genomic_DNA"/>
</dbReference>
<sequence>MISSFLSVGEFPKCCHSMIGYWFFSVFLLPSVLSGFFPLFLLLFPFDCVENHFENQRALFLLHCFWELWHILLPQIFLCLFSSSCLKWIS</sequence>
<accession>A0A0S3SX56</accession>
<keyword evidence="1" id="KW-0472">Membrane</keyword>
<gene>
    <name evidence="2" type="primary">Vigan.09G099600</name>
    <name evidence="2" type="ORF">VIGAN_09099600</name>
</gene>
<evidence type="ECO:0000256" key="1">
    <source>
        <dbReference type="SAM" id="Phobius"/>
    </source>
</evidence>
<keyword evidence="3" id="KW-1185">Reference proteome</keyword>